<dbReference type="InterPro" id="IPR032675">
    <property type="entry name" value="LRR_dom_sf"/>
</dbReference>
<dbReference type="AlphaFoldDB" id="A0A835BG52"/>
<dbReference type="InterPro" id="IPR006566">
    <property type="entry name" value="FBD"/>
</dbReference>
<name>A0A835BG52_9POAL</name>
<proteinExistence type="predicted"/>
<dbReference type="EMBL" id="JACEFO010001972">
    <property type="protein sequence ID" value="KAF8690683.1"/>
    <property type="molecule type" value="Genomic_DNA"/>
</dbReference>
<dbReference type="SUPFAM" id="SSF52047">
    <property type="entry name" value="RNI-like"/>
    <property type="match status" value="1"/>
</dbReference>
<evidence type="ECO:0000313" key="4">
    <source>
        <dbReference type="Proteomes" id="UP000636709"/>
    </source>
</evidence>
<feature type="domain" description="F-box/LRR-repeat protein 15/At3g58940/PEG3-like LRR" evidence="2">
    <location>
        <begin position="104"/>
        <end position="289"/>
    </location>
</feature>
<evidence type="ECO:0000259" key="1">
    <source>
        <dbReference type="Pfam" id="PF08387"/>
    </source>
</evidence>
<dbReference type="Gene3D" id="3.80.10.10">
    <property type="entry name" value="Ribonuclease Inhibitor"/>
    <property type="match status" value="1"/>
</dbReference>
<dbReference type="InterPro" id="IPR055302">
    <property type="entry name" value="F-box_dom-containing"/>
</dbReference>
<gene>
    <name evidence="3" type="ORF">HU200_041057</name>
</gene>
<protein>
    <recommendedName>
        <fullName evidence="5">FBD domain-containing protein</fullName>
    </recommendedName>
</protein>
<dbReference type="PANTHER" id="PTHR32141:SF179">
    <property type="entry name" value="F-BOX DOMAIN-CONTAINING PROTEIN"/>
    <property type="match status" value="1"/>
</dbReference>
<feature type="domain" description="FBD" evidence="1">
    <location>
        <begin position="307"/>
        <end position="346"/>
    </location>
</feature>
<sequence>MACCNPAAKSRRVESLAEANRIPPASLPTVKRREIIALLPTRDGARTQAISARWRPLWRSAPLNLATRGGGGSVVDEAAVSRILSAHGGPARRFHVSNLSLAGLDRWLRSPALDALEELDVSYSAAASPKPVMPPSALRFSSTLRVARLACCVFPDMAAGQIHFPNLRHLTLRFVTVSEHSLHAMLAGCPALNSFVLKYSYGFRRLRIDSQSLSCLAVYFADPRGETEEAMLQDLILENTPSLERLFQCGPYGDYVVSVSVLSAPKLKMLGRLSDTMGRLQLGATVFQTYATDTKDKWADTTRDRTECLDLHLKRIVLGFYQGEPPHVAVVSFFLMNASVLESMKLVGPSYRVQNKKWIQNQRKKLQIGNRASSAAQIEFAIFDCFSCSKDIHEVSDPFECVL</sequence>
<dbReference type="Pfam" id="PF08387">
    <property type="entry name" value="FBD"/>
    <property type="match status" value="1"/>
</dbReference>
<comment type="caution">
    <text evidence="3">The sequence shown here is derived from an EMBL/GenBank/DDBJ whole genome shotgun (WGS) entry which is preliminary data.</text>
</comment>
<dbReference type="PANTHER" id="PTHR32141">
    <property type="match status" value="1"/>
</dbReference>
<evidence type="ECO:0000313" key="3">
    <source>
        <dbReference type="EMBL" id="KAF8690683.1"/>
    </source>
</evidence>
<dbReference type="InterPro" id="IPR055411">
    <property type="entry name" value="LRR_FXL15/At3g58940/PEG3-like"/>
</dbReference>
<keyword evidence="4" id="KW-1185">Reference proteome</keyword>
<reference evidence="3" key="1">
    <citation type="submission" date="2020-07" db="EMBL/GenBank/DDBJ databases">
        <title>Genome sequence and genetic diversity analysis of an under-domesticated orphan crop, white fonio (Digitaria exilis).</title>
        <authorList>
            <person name="Bennetzen J.L."/>
            <person name="Chen S."/>
            <person name="Ma X."/>
            <person name="Wang X."/>
            <person name="Yssel A.E.J."/>
            <person name="Chaluvadi S.R."/>
            <person name="Johnson M."/>
            <person name="Gangashetty P."/>
            <person name="Hamidou F."/>
            <person name="Sanogo M.D."/>
            <person name="Zwaenepoel A."/>
            <person name="Wallace J."/>
            <person name="Van De Peer Y."/>
            <person name="Van Deynze A."/>
        </authorList>
    </citation>
    <scope>NUCLEOTIDE SEQUENCE</scope>
    <source>
        <tissue evidence="3">Leaves</tissue>
    </source>
</reference>
<evidence type="ECO:0008006" key="5">
    <source>
        <dbReference type="Google" id="ProtNLM"/>
    </source>
</evidence>
<dbReference type="Proteomes" id="UP000636709">
    <property type="component" value="Unassembled WGS sequence"/>
</dbReference>
<dbReference type="Pfam" id="PF24758">
    <property type="entry name" value="LRR_At5g56370"/>
    <property type="match status" value="1"/>
</dbReference>
<dbReference type="OrthoDB" id="689410at2759"/>
<organism evidence="3 4">
    <name type="scientific">Digitaria exilis</name>
    <dbReference type="NCBI Taxonomy" id="1010633"/>
    <lineage>
        <taxon>Eukaryota</taxon>
        <taxon>Viridiplantae</taxon>
        <taxon>Streptophyta</taxon>
        <taxon>Embryophyta</taxon>
        <taxon>Tracheophyta</taxon>
        <taxon>Spermatophyta</taxon>
        <taxon>Magnoliopsida</taxon>
        <taxon>Liliopsida</taxon>
        <taxon>Poales</taxon>
        <taxon>Poaceae</taxon>
        <taxon>PACMAD clade</taxon>
        <taxon>Panicoideae</taxon>
        <taxon>Panicodae</taxon>
        <taxon>Paniceae</taxon>
        <taxon>Anthephorinae</taxon>
        <taxon>Digitaria</taxon>
    </lineage>
</organism>
<accession>A0A835BG52</accession>
<evidence type="ECO:0000259" key="2">
    <source>
        <dbReference type="Pfam" id="PF24758"/>
    </source>
</evidence>